<keyword evidence="5" id="KW-1185">Reference proteome</keyword>
<dbReference type="GO" id="GO:0003676">
    <property type="term" value="F:nucleic acid binding"/>
    <property type="evidence" value="ECO:0007669"/>
    <property type="project" value="InterPro"/>
</dbReference>
<dbReference type="EMBL" id="RWGY01000039">
    <property type="protein sequence ID" value="TVU10531.1"/>
    <property type="molecule type" value="Genomic_DNA"/>
</dbReference>
<dbReference type="GO" id="GO:0008270">
    <property type="term" value="F:zinc ion binding"/>
    <property type="evidence" value="ECO:0007669"/>
    <property type="project" value="UniProtKB-KW"/>
</dbReference>
<accession>A0A5J9TIK3</accession>
<keyword evidence="1" id="KW-0479">Metal-binding</keyword>
<dbReference type="AlphaFoldDB" id="A0A5J9TIK3"/>
<evidence type="ECO:0000313" key="5">
    <source>
        <dbReference type="Proteomes" id="UP000324897"/>
    </source>
</evidence>
<evidence type="ECO:0000313" key="4">
    <source>
        <dbReference type="EMBL" id="TVU10531.1"/>
    </source>
</evidence>
<feature type="non-terminal residue" evidence="4">
    <location>
        <position position="1"/>
    </location>
</feature>
<dbReference type="InterPro" id="IPR001878">
    <property type="entry name" value="Znf_CCHC"/>
</dbReference>
<comment type="caution">
    <text evidence="4">The sequence shown here is derived from an EMBL/GenBank/DDBJ whole genome shotgun (WGS) entry which is preliminary data.</text>
</comment>
<dbReference type="OrthoDB" id="689628at2759"/>
<organism evidence="4 5">
    <name type="scientific">Eragrostis curvula</name>
    <name type="common">weeping love grass</name>
    <dbReference type="NCBI Taxonomy" id="38414"/>
    <lineage>
        <taxon>Eukaryota</taxon>
        <taxon>Viridiplantae</taxon>
        <taxon>Streptophyta</taxon>
        <taxon>Embryophyta</taxon>
        <taxon>Tracheophyta</taxon>
        <taxon>Spermatophyta</taxon>
        <taxon>Magnoliopsida</taxon>
        <taxon>Liliopsida</taxon>
        <taxon>Poales</taxon>
        <taxon>Poaceae</taxon>
        <taxon>PACMAD clade</taxon>
        <taxon>Chloridoideae</taxon>
        <taxon>Eragrostideae</taxon>
        <taxon>Eragrostidinae</taxon>
        <taxon>Eragrostis</taxon>
    </lineage>
</organism>
<dbReference type="PROSITE" id="PS50158">
    <property type="entry name" value="ZF_CCHC"/>
    <property type="match status" value="1"/>
</dbReference>
<feature type="compositionally biased region" description="Basic and acidic residues" evidence="2">
    <location>
        <begin position="484"/>
        <end position="512"/>
    </location>
</feature>
<feature type="compositionally biased region" description="Acidic residues" evidence="2">
    <location>
        <begin position="24"/>
        <end position="55"/>
    </location>
</feature>
<proteinExistence type="predicted"/>
<evidence type="ECO:0000256" key="1">
    <source>
        <dbReference type="PROSITE-ProRule" id="PRU00047"/>
    </source>
</evidence>
<dbReference type="Pfam" id="PF14392">
    <property type="entry name" value="zf-CCHC_4"/>
    <property type="match status" value="1"/>
</dbReference>
<gene>
    <name evidence="4" type="ORF">EJB05_44068</name>
</gene>
<feature type="region of interest" description="Disordered" evidence="2">
    <location>
        <begin position="1"/>
        <end position="55"/>
    </location>
</feature>
<dbReference type="PANTHER" id="PTHR31286:SF134">
    <property type="entry name" value="OS01G0559450 PROTEIN"/>
    <property type="match status" value="1"/>
</dbReference>
<dbReference type="InterPro" id="IPR025836">
    <property type="entry name" value="Zn_knuckle_CX2CX4HX4C"/>
</dbReference>
<sequence>MLPAHGQDAGGMMVPYGGVHGDDQEVPGGEEGDDEMQDSDAGEGEASDTESEEDVLEFDLEEMEKQAPKHWLALARFFSVQRYSVHALFGEMRTAWLPRNKVHRKELHDNMFLLEFMGEGDYNFVMMGGPWIHKGDALIIVPYDGKTRPSEVAPDAIPLWIQLFDLPGLMMTKEVREALGRKLGKFLEYYKDDGELMGGRYLRIKVAVPLKKPLKPFLELKVNGVLSPFKLKYERVLHFCFKCGRLGHADRECQFKGHGINGFVYGEELRGSPHKKVENRSRTMHAMEKPDVARGLHFANPLQQHNIFRKQGGSGGEGRTGVAMPPKVAENLAKAVDEMKMGKEKNLAIDPLMDDRVTLGPSYESSGSSSMVKSMTRNFEGRVERVRDEQKLLSGQSNPKLVRNRSILAQLSSRSRDSDCNWKHSKVKTEALSSVNESSQLILMKHTFETILSALPNREGCSASAQQDIHMTPVSPLGKRSGHQSREGETGMGGGEKEKDEKEAGGGKKGRIEACSPAAAGSLTGAQGEPRQEQ</sequence>
<dbReference type="Gramene" id="TVU10531">
    <property type="protein sequence ID" value="TVU10531"/>
    <property type="gene ID" value="EJB05_44068"/>
</dbReference>
<name>A0A5J9TIK3_9POAL</name>
<protein>
    <recommendedName>
        <fullName evidence="3">CCHC-type domain-containing protein</fullName>
    </recommendedName>
</protein>
<reference evidence="4 5" key="1">
    <citation type="journal article" date="2019" name="Sci. Rep.">
        <title>A high-quality genome of Eragrostis curvula grass provides insights into Poaceae evolution and supports new strategies to enhance forage quality.</title>
        <authorList>
            <person name="Carballo J."/>
            <person name="Santos B.A.C.M."/>
            <person name="Zappacosta D."/>
            <person name="Garbus I."/>
            <person name="Selva J.P."/>
            <person name="Gallo C.A."/>
            <person name="Diaz A."/>
            <person name="Albertini E."/>
            <person name="Caccamo M."/>
            <person name="Echenique V."/>
        </authorList>
    </citation>
    <scope>NUCLEOTIDE SEQUENCE [LARGE SCALE GENOMIC DNA]</scope>
    <source>
        <strain evidence="5">cv. Victoria</strain>
        <tissue evidence="4">Leaf</tissue>
    </source>
</reference>
<keyword evidence="1" id="KW-0862">Zinc</keyword>
<dbReference type="InterPro" id="IPR040256">
    <property type="entry name" value="At4g02000-like"/>
</dbReference>
<feature type="region of interest" description="Disordered" evidence="2">
    <location>
        <begin position="472"/>
        <end position="534"/>
    </location>
</feature>
<evidence type="ECO:0000259" key="3">
    <source>
        <dbReference type="PROSITE" id="PS50158"/>
    </source>
</evidence>
<feature type="domain" description="CCHC-type" evidence="3">
    <location>
        <begin position="240"/>
        <end position="253"/>
    </location>
</feature>
<dbReference type="PANTHER" id="PTHR31286">
    <property type="entry name" value="GLYCINE-RICH CELL WALL STRUCTURAL PROTEIN 1.8-LIKE"/>
    <property type="match status" value="1"/>
</dbReference>
<dbReference type="Proteomes" id="UP000324897">
    <property type="component" value="Chromosome 3"/>
</dbReference>
<keyword evidence="1" id="KW-0863">Zinc-finger</keyword>
<evidence type="ECO:0000256" key="2">
    <source>
        <dbReference type="SAM" id="MobiDB-lite"/>
    </source>
</evidence>